<name>A0AAV9W8P2_9PEZI</name>
<evidence type="ECO:0000256" key="2">
    <source>
        <dbReference type="SAM" id="SignalP"/>
    </source>
</evidence>
<sequence length="224" mass="22993">MKFTIVALAAAAAVNAQVVYNETSGTFQCLGDAVDKNFCAGDSLTSNIIIRCNGEQGQPGNCNNNLAGVPPVGVKTSALCWQTSETSGDAACSFDGIVYSNGSSFPIPSPSSSSSTVEPTYGPTTTEEPTSSVYPTLSWSNTTSTYYPPGTTLVTVTGTHTITSCDTTTTVPVPTSIYVPPTNTTSTYTTGLPIPTQSPSGAGTILAKDSLVLGVVALIGFMFL</sequence>
<accession>A0AAV9W8P2</accession>
<reference evidence="3 4" key="1">
    <citation type="submission" date="2023-08" db="EMBL/GenBank/DDBJ databases">
        <authorList>
            <person name="Palmer J.M."/>
        </authorList>
    </citation>
    <scope>NUCLEOTIDE SEQUENCE [LARGE SCALE GENOMIC DNA]</scope>
    <source>
        <strain evidence="3 4">TWF481</strain>
    </source>
</reference>
<proteinExistence type="predicted"/>
<organism evidence="3 4">
    <name type="scientific">Arthrobotrys musiformis</name>
    <dbReference type="NCBI Taxonomy" id="47236"/>
    <lineage>
        <taxon>Eukaryota</taxon>
        <taxon>Fungi</taxon>
        <taxon>Dikarya</taxon>
        <taxon>Ascomycota</taxon>
        <taxon>Pezizomycotina</taxon>
        <taxon>Orbiliomycetes</taxon>
        <taxon>Orbiliales</taxon>
        <taxon>Orbiliaceae</taxon>
        <taxon>Arthrobotrys</taxon>
    </lineage>
</organism>
<feature type="region of interest" description="Disordered" evidence="1">
    <location>
        <begin position="105"/>
        <end position="135"/>
    </location>
</feature>
<feature type="chain" id="PRO_5043485769" evidence="2">
    <location>
        <begin position="17"/>
        <end position="224"/>
    </location>
</feature>
<protein>
    <submittedName>
        <fullName evidence="3">Uncharacterized protein</fullName>
    </submittedName>
</protein>
<evidence type="ECO:0000256" key="1">
    <source>
        <dbReference type="SAM" id="MobiDB-lite"/>
    </source>
</evidence>
<dbReference type="EMBL" id="JAVHJL010000004">
    <property type="protein sequence ID" value="KAK6504556.1"/>
    <property type="molecule type" value="Genomic_DNA"/>
</dbReference>
<evidence type="ECO:0000313" key="4">
    <source>
        <dbReference type="Proteomes" id="UP001370758"/>
    </source>
</evidence>
<feature type="signal peptide" evidence="2">
    <location>
        <begin position="1"/>
        <end position="16"/>
    </location>
</feature>
<dbReference type="AlphaFoldDB" id="A0AAV9W8P2"/>
<evidence type="ECO:0000313" key="3">
    <source>
        <dbReference type="EMBL" id="KAK6504556.1"/>
    </source>
</evidence>
<keyword evidence="2" id="KW-0732">Signal</keyword>
<gene>
    <name evidence="3" type="ORF">TWF481_006497</name>
</gene>
<keyword evidence="4" id="KW-1185">Reference proteome</keyword>
<comment type="caution">
    <text evidence="3">The sequence shown here is derived from an EMBL/GenBank/DDBJ whole genome shotgun (WGS) entry which is preliminary data.</text>
</comment>
<dbReference type="Proteomes" id="UP001370758">
    <property type="component" value="Unassembled WGS sequence"/>
</dbReference>